<dbReference type="SUPFAM" id="SSF53335">
    <property type="entry name" value="S-adenosyl-L-methionine-dependent methyltransferases"/>
    <property type="match status" value="1"/>
</dbReference>
<organism evidence="3 4">
    <name type="scientific">Ornithorhynchus anatinus</name>
    <name type="common">Duckbill platypus</name>
    <dbReference type="NCBI Taxonomy" id="9258"/>
    <lineage>
        <taxon>Eukaryota</taxon>
        <taxon>Metazoa</taxon>
        <taxon>Chordata</taxon>
        <taxon>Craniata</taxon>
        <taxon>Vertebrata</taxon>
        <taxon>Euteleostomi</taxon>
        <taxon>Mammalia</taxon>
        <taxon>Monotremata</taxon>
        <taxon>Ornithorhynchidae</taxon>
        <taxon>Ornithorhynchus</taxon>
    </lineage>
</organism>
<feature type="region of interest" description="Disordered" evidence="1">
    <location>
        <begin position="1"/>
        <end position="50"/>
    </location>
</feature>
<dbReference type="InterPro" id="IPR041698">
    <property type="entry name" value="Methyltransf_25"/>
</dbReference>
<dbReference type="CDD" id="cd02440">
    <property type="entry name" value="AdoMet_MTases"/>
    <property type="match status" value="1"/>
</dbReference>
<dbReference type="PANTHER" id="PTHR43591">
    <property type="entry name" value="METHYLTRANSFERASE"/>
    <property type="match status" value="1"/>
</dbReference>
<protein>
    <recommendedName>
        <fullName evidence="2">Methyltransferase domain-containing protein</fullName>
    </recommendedName>
</protein>
<reference evidence="3" key="2">
    <citation type="submission" date="2025-08" db="UniProtKB">
        <authorList>
            <consortium name="Ensembl"/>
        </authorList>
    </citation>
    <scope>IDENTIFICATION</scope>
    <source>
        <strain evidence="3">Glennie</strain>
    </source>
</reference>
<dbReference type="Ensembl" id="ENSOANT00000053324.1">
    <property type="protein sequence ID" value="ENSOANP00000048624.1"/>
    <property type="gene ID" value="ENSOANG00000040628.1"/>
</dbReference>
<feature type="region of interest" description="Disordered" evidence="1">
    <location>
        <begin position="243"/>
        <end position="265"/>
    </location>
</feature>
<keyword evidence="4" id="KW-1185">Reference proteome</keyword>
<dbReference type="PANTHER" id="PTHR43591:SF101">
    <property type="entry name" value="METHYLTRANSFERASE-LIKE PROTEIN 27"/>
    <property type="match status" value="1"/>
</dbReference>
<dbReference type="FunCoup" id="A0A6I8P726">
    <property type="interactions" value="18"/>
</dbReference>
<dbReference type="GeneTree" id="ENSGT00530000063975"/>
<reference evidence="3 4" key="1">
    <citation type="journal article" date="2008" name="Nature">
        <title>Genome analysis of the platypus reveals unique signatures of evolution.</title>
        <authorList>
            <person name="Warren W.C."/>
            <person name="Hillier L.W."/>
            <person name="Marshall Graves J.A."/>
            <person name="Birney E."/>
            <person name="Ponting C.P."/>
            <person name="Grutzner F."/>
            <person name="Belov K."/>
            <person name="Miller W."/>
            <person name="Clarke L."/>
            <person name="Chinwalla A.T."/>
            <person name="Yang S.P."/>
            <person name="Heger A."/>
            <person name="Locke D.P."/>
            <person name="Miethke P."/>
            <person name="Waters P.D."/>
            <person name="Veyrunes F."/>
            <person name="Fulton L."/>
            <person name="Fulton B."/>
            <person name="Graves T."/>
            <person name="Wallis J."/>
            <person name="Puente X.S."/>
            <person name="Lopez-Otin C."/>
            <person name="Ordonez G.R."/>
            <person name="Eichler E.E."/>
            <person name="Chen L."/>
            <person name="Cheng Z."/>
            <person name="Deakin J.E."/>
            <person name="Alsop A."/>
            <person name="Thompson K."/>
            <person name="Kirby P."/>
            <person name="Papenfuss A.T."/>
            <person name="Wakefield M.J."/>
            <person name="Olender T."/>
            <person name="Lancet D."/>
            <person name="Huttley G.A."/>
            <person name="Smit A.F."/>
            <person name="Pask A."/>
            <person name="Temple-Smith P."/>
            <person name="Batzer M.A."/>
            <person name="Walker J.A."/>
            <person name="Konkel M.K."/>
            <person name="Harris R.S."/>
            <person name="Whittington C.M."/>
            <person name="Wong E.S."/>
            <person name="Gemmell N.J."/>
            <person name="Buschiazzo E."/>
            <person name="Vargas Jentzsch I.M."/>
            <person name="Merkel A."/>
            <person name="Schmitz J."/>
            <person name="Zemann A."/>
            <person name="Churakov G."/>
            <person name="Kriegs J.O."/>
            <person name="Brosius J."/>
            <person name="Murchison E.P."/>
            <person name="Sachidanandam R."/>
            <person name="Smith C."/>
            <person name="Hannon G.J."/>
            <person name="Tsend-Ayush E."/>
            <person name="McMillan D."/>
            <person name="Attenborough R."/>
            <person name="Rens W."/>
            <person name="Ferguson-Smith M."/>
            <person name="Lefevre C.M."/>
            <person name="Sharp J.A."/>
            <person name="Nicholas K.R."/>
            <person name="Ray D.A."/>
            <person name="Kube M."/>
            <person name="Reinhardt R."/>
            <person name="Pringle T.H."/>
            <person name="Taylor J."/>
            <person name="Jones R.C."/>
            <person name="Nixon B."/>
            <person name="Dacheux J.L."/>
            <person name="Niwa H."/>
            <person name="Sekita Y."/>
            <person name="Huang X."/>
            <person name="Stark A."/>
            <person name="Kheradpour P."/>
            <person name="Kellis M."/>
            <person name="Flicek P."/>
            <person name="Chen Y."/>
            <person name="Webber C."/>
            <person name="Hardison R."/>
            <person name="Nelson J."/>
            <person name="Hallsworth-Pepin K."/>
            <person name="Delehaunty K."/>
            <person name="Markovic C."/>
            <person name="Minx P."/>
            <person name="Feng Y."/>
            <person name="Kremitzki C."/>
            <person name="Mitreva M."/>
            <person name="Glasscock J."/>
            <person name="Wylie T."/>
            <person name="Wohldmann P."/>
            <person name="Thiru P."/>
            <person name="Nhan M.N."/>
            <person name="Pohl C.S."/>
            <person name="Smith S.M."/>
            <person name="Hou S."/>
            <person name="Nefedov M."/>
            <person name="de Jong P.J."/>
            <person name="Renfree M.B."/>
            <person name="Mardis E.R."/>
            <person name="Wilson R.K."/>
        </authorList>
    </citation>
    <scope>NUCLEOTIDE SEQUENCE [LARGE SCALE GENOMIC DNA]</scope>
    <source>
        <strain evidence="3 4">Glennie</strain>
    </source>
</reference>
<evidence type="ECO:0000256" key="1">
    <source>
        <dbReference type="SAM" id="MobiDB-lite"/>
    </source>
</evidence>
<dbReference type="Pfam" id="PF13649">
    <property type="entry name" value="Methyltransf_25"/>
    <property type="match status" value="1"/>
</dbReference>
<dbReference type="InterPro" id="IPR029063">
    <property type="entry name" value="SAM-dependent_MTases_sf"/>
</dbReference>
<dbReference type="InParanoid" id="A0A6I8P726"/>
<dbReference type="Proteomes" id="UP000002279">
    <property type="component" value="Chromosome 17"/>
</dbReference>
<evidence type="ECO:0000313" key="3">
    <source>
        <dbReference type="Ensembl" id="ENSOANP00000048624.1"/>
    </source>
</evidence>
<evidence type="ECO:0000259" key="2">
    <source>
        <dbReference type="Pfam" id="PF13649"/>
    </source>
</evidence>
<dbReference type="Bgee" id="ENSOANG00000040628">
    <property type="expression patterns" value="Expressed in adult mammalian kidney and 7 other cell types or tissues"/>
</dbReference>
<dbReference type="GO" id="GO:0008757">
    <property type="term" value="F:S-adenosylmethionine-dependent methyltransferase activity"/>
    <property type="evidence" value="ECO:0007669"/>
    <property type="project" value="InterPro"/>
</dbReference>
<dbReference type="OMA" id="ICVGTMT"/>
<dbReference type="Gene3D" id="3.40.50.150">
    <property type="entry name" value="Vaccinia Virus protein VP39"/>
    <property type="match status" value="1"/>
</dbReference>
<sequence length="285" mass="30805">MLLRRRKGGGGGSGTEGRLSPPPGRWRGGRGGDGNPSPGSMATPRRSLEEVRDLVGGSHSISDLSQKLQFYDQWAPRYDQDVDVLEYGAPRLAVGHLAAAWSSPPEEALILDVACGTGLVAAELRRRGFCQIHGVDGSAGMLERARQRGLYQWLNLCTLGQESLPVPSDRYDAVIIVGALSEGQVPCSALPELLRVTKPGGLVCLTTRANTSNLRYKADLEEALETLARAGRWERVSERTVERWERATAPEEEQPGPGGQGRGVDGFIPGVIFLYRKSPAPRTVP</sequence>
<feature type="domain" description="Methyltransferase" evidence="2">
    <location>
        <begin position="110"/>
        <end position="201"/>
    </location>
</feature>
<accession>A0A6I8P726</accession>
<name>A0A6I8P726_ORNAN</name>
<reference evidence="3" key="3">
    <citation type="submission" date="2025-09" db="UniProtKB">
        <authorList>
            <consortium name="Ensembl"/>
        </authorList>
    </citation>
    <scope>IDENTIFICATION</scope>
    <source>
        <strain evidence="3">Glennie</strain>
    </source>
</reference>
<gene>
    <name evidence="3" type="primary">METTL27</name>
</gene>
<evidence type="ECO:0000313" key="4">
    <source>
        <dbReference type="Proteomes" id="UP000002279"/>
    </source>
</evidence>
<proteinExistence type="predicted"/>
<dbReference type="AlphaFoldDB" id="A0A6I8P726"/>